<dbReference type="Proteomes" id="UP000194841">
    <property type="component" value="Unassembled WGS sequence"/>
</dbReference>
<comment type="caution">
    <text evidence="1">The sequence shown here is derived from an EMBL/GenBank/DDBJ whole genome shotgun (WGS) entry which is preliminary data.</text>
</comment>
<sequence>MNLLTTYVSVCFSGLTKLQALTLHKELADVDYFPQSDCHAPSTKQNPAPIYTAILPLRSEVIDDVMSFYIKQQLTIEQCRIQISIPTQVSGTKPVFTVPPIVNHMLTHLNCGLVVMVE</sequence>
<name>A0A244CWK5_PSEDV</name>
<evidence type="ECO:0000313" key="2">
    <source>
        <dbReference type="Proteomes" id="UP000194841"/>
    </source>
</evidence>
<dbReference type="EMBL" id="MWPV01000001">
    <property type="protein sequence ID" value="OUL59629.1"/>
    <property type="molecule type" value="Genomic_DNA"/>
</dbReference>
<reference evidence="1 2" key="1">
    <citation type="submission" date="2017-02" db="EMBL/GenBank/DDBJ databases">
        <title>Pseudoalteromonas ulvae TC14 Genome.</title>
        <authorList>
            <person name="Molmeret M."/>
        </authorList>
    </citation>
    <scope>NUCLEOTIDE SEQUENCE [LARGE SCALE GENOMIC DNA]</scope>
    <source>
        <strain evidence="1">TC14</strain>
    </source>
</reference>
<dbReference type="OrthoDB" id="6331814at2"/>
<protein>
    <submittedName>
        <fullName evidence="1">Uncharacterized protein</fullName>
    </submittedName>
</protein>
<dbReference type="AlphaFoldDB" id="A0A244CWK5"/>
<dbReference type="RefSeq" id="WP_086743021.1">
    <property type="nucleotide sequence ID" value="NZ_MWPV01000001.1"/>
</dbReference>
<proteinExistence type="predicted"/>
<accession>A0A244CWK5</accession>
<evidence type="ECO:0000313" key="1">
    <source>
        <dbReference type="EMBL" id="OUL59629.1"/>
    </source>
</evidence>
<gene>
    <name evidence="1" type="ORF">B1199_05180</name>
</gene>
<keyword evidence="2" id="KW-1185">Reference proteome</keyword>
<organism evidence="1 2">
    <name type="scientific">Pseudoalteromonas ulvae</name>
    <dbReference type="NCBI Taxonomy" id="107327"/>
    <lineage>
        <taxon>Bacteria</taxon>
        <taxon>Pseudomonadati</taxon>
        <taxon>Pseudomonadota</taxon>
        <taxon>Gammaproteobacteria</taxon>
        <taxon>Alteromonadales</taxon>
        <taxon>Pseudoalteromonadaceae</taxon>
        <taxon>Pseudoalteromonas</taxon>
    </lineage>
</organism>